<organism evidence="3 4">
    <name type="scientific">Ornithinimicrobium pratense</name>
    <dbReference type="NCBI Taxonomy" id="2593973"/>
    <lineage>
        <taxon>Bacteria</taxon>
        <taxon>Bacillati</taxon>
        <taxon>Actinomycetota</taxon>
        <taxon>Actinomycetes</taxon>
        <taxon>Micrococcales</taxon>
        <taxon>Ornithinimicrobiaceae</taxon>
        <taxon>Ornithinimicrobium</taxon>
    </lineage>
</organism>
<evidence type="ECO:0000256" key="1">
    <source>
        <dbReference type="SAM" id="MobiDB-lite"/>
    </source>
</evidence>
<evidence type="ECO:0000313" key="3">
    <source>
        <dbReference type="EMBL" id="QFG67509.1"/>
    </source>
</evidence>
<dbReference type="PANTHER" id="PTHR43745:SF2">
    <property type="entry name" value="NITROREDUCTASE MJ1384-RELATED"/>
    <property type="match status" value="1"/>
</dbReference>
<evidence type="ECO:0000259" key="2">
    <source>
        <dbReference type="Pfam" id="PF00881"/>
    </source>
</evidence>
<dbReference type="InterPro" id="IPR020051">
    <property type="entry name" value="SagB-type_dehydrogenase"/>
</dbReference>
<dbReference type="EMBL" id="CP044427">
    <property type="protein sequence ID" value="QFG67509.1"/>
    <property type="molecule type" value="Genomic_DNA"/>
</dbReference>
<dbReference type="GO" id="GO:0016491">
    <property type="term" value="F:oxidoreductase activity"/>
    <property type="evidence" value="ECO:0007669"/>
    <property type="project" value="InterPro"/>
</dbReference>
<dbReference type="InterPro" id="IPR000415">
    <property type="entry name" value="Nitroreductase-like"/>
</dbReference>
<dbReference type="OrthoDB" id="3723182at2"/>
<gene>
    <name evidence="3" type="ORF">FY030_01120</name>
</gene>
<dbReference type="Gene3D" id="3.40.109.10">
    <property type="entry name" value="NADH Oxidase"/>
    <property type="match status" value="1"/>
</dbReference>
<dbReference type="AlphaFoldDB" id="A0A5J6V1A3"/>
<keyword evidence="4" id="KW-1185">Reference proteome</keyword>
<dbReference type="NCBIfam" id="TIGR03605">
    <property type="entry name" value="antibiot_sagB"/>
    <property type="match status" value="1"/>
</dbReference>
<name>A0A5J6V1A3_9MICO</name>
<dbReference type="CDD" id="cd02142">
    <property type="entry name" value="McbC_SagB-like_oxidoreductase"/>
    <property type="match status" value="1"/>
</dbReference>
<feature type="region of interest" description="Disordered" evidence="1">
    <location>
        <begin position="116"/>
        <end position="137"/>
    </location>
</feature>
<dbReference type="PANTHER" id="PTHR43745">
    <property type="entry name" value="NITROREDUCTASE MJ1384-RELATED"/>
    <property type="match status" value="1"/>
</dbReference>
<sequence>MITDSIHGANLVDIVYGEVPAPGDVAEDFIEATKIHRDAMGWDAPGVRILETTPEMHPVVARAGQRHLSHATIELPEPEPLPTAFDDVLRRRVSAERLTADPLTAEELSTLLRHAWEPQPGTGPAHGGPPRRPSPSAGALNPLELWVVVRNVRALAPGLYHVEMPSSGTALLTRVRDVDVPALARAALQEDMVLAAPVTLVVTMMPWRSRFKYGPRAVRFALMEAGHTCQTLLLTCAAMGLATRPLGGFCDDEVNELLGFCGVDQVPLYLVPVGRPC</sequence>
<dbReference type="KEGG" id="serw:FY030_01120"/>
<dbReference type="InterPro" id="IPR029479">
    <property type="entry name" value="Nitroreductase"/>
</dbReference>
<dbReference type="Proteomes" id="UP000326546">
    <property type="component" value="Chromosome"/>
</dbReference>
<dbReference type="SUPFAM" id="SSF55469">
    <property type="entry name" value="FMN-dependent nitroreductase-like"/>
    <property type="match status" value="1"/>
</dbReference>
<protein>
    <submittedName>
        <fullName evidence="3">SagB/ThcOx family dehydrogenase</fullName>
    </submittedName>
</protein>
<feature type="domain" description="Nitroreductase" evidence="2">
    <location>
        <begin position="90"/>
        <end position="275"/>
    </location>
</feature>
<accession>A0A5J6V1A3</accession>
<dbReference type="RefSeq" id="WP_158059907.1">
    <property type="nucleotide sequence ID" value="NZ_CP044427.1"/>
</dbReference>
<reference evidence="3 4" key="1">
    <citation type="submission" date="2019-09" db="EMBL/GenBank/DDBJ databases">
        <title>Serinicoccus pratensis sp. nov., isolated from meadow soil.</title>
        <authorList>
            <person name="Zhang W."/>
        </authorList>
    </citation>
    <scope>NUCLEOTIDE SEQUENCE [LARGE SCALE GENOMIC DNA]</scope>
    <source>
        <strain evidence="3 4">W204</strain>
    </source>
</reference>
<proteinExistence type="predicted"/>
<dbReference type="Pfam" id="PF00881">
    <property type="entry name" value="Nitroreductase"/>
    <property type="match status" value="1"/>
</dbReference>
<dbReference type="InterPro" id="IPR052544">
    <property type="entry name" value="Bacteriocin_Proc_Enz"/>
</dbReference>
<evidence type="ECO:0000313" key="4">
    <source>
        <dbReference type="Proteomes" id="UP000326546"/>
    </source>
</evidence>